<proteinExistence type="predicted"/>
<evidence type="ECO:0000313" key="3">
    <source>
        <dbReference type="Proteomes" id="UP000053097"/>
    </source>
</evidence>
<dbReference type="Proteomes" id="UP000053097">
    <property type="component" value="Unassembled WGS sequence"/>
</dbReference>
<name>A0A026W941_OOCBI</name>
<dbReference type="AlphaFoldDB" id="A0A026W941"/>
<evidence type="ECO:0000313" key="2">
    <source>
        <dbReference type="EMBL" id="EZA52575.1"/>
    </source>
</evidence>
<keyword evidence="1" id="KW-1133">Transmembrane helix</keyword>
<keyword evidence="1" id="KW-0812">Transmembrane</keyword>
<reference evidence="2 3" key="1">
    <citation type="journal article" date="2014" name="Curr. Biol.">
        <title>The genome of the clonal raider ant Cerapachys biroi.</title>
        <authorList>
            <person name="Oxley P.R."/>
            <person name="Ji L."/>
            <person name="Fetter-Pruneda I."/>
            <person name="McKenzie S.K."/>
            <person name="Li C."/>
            <person name="Hu H."/>
            <person name="Zhang G."/>
            <person name="Kronauer D.J."/>
        </authorList>
    </citation>
    <scope>NUCLEOTIDE SEQUENCE [LARGE SCALE GENOMIC DNA]</scope>
</reference>
<evidence type="ECO:0000256" key="1">
    <source>
        <dbReference type="SAM" id="Phobius"/>
    </source>
</evidence>
<gene>
    <name evidence="2" type="ORF">X777_08058</name>
</gene>
<organism evidence="2 3">
    <name type="scientific">Ooceraea biroi</name>
    <name type="common">Clonal raider ant</name>
    <name type="synonym">Cerapachys biroi</name>
    <dbReference type="NCBI Taxonomy" id="2015173"/>
    <lineage>
        <taxon>Eukaryota</taxon>
        <taxon>Metazoa</taxon>
        <taxon>Ecdysozoa</taxon>
        <taxon>Arthropoda</taxon>
        <taxon>Hexapoda</taxon>
        <taxon>Insecta</taxon>
        <taxon>Pterygota</taxon>
        <taxon>Neoptera</taxon>
        <taxon>Endopterygota</taxon>
        <taxon>Hymenoptera</taxon>
        <taxon>Apocrita</taxon>
        <taxon>Aculeata</taxon>
        <taxon>Formicoidea</taxon>
        <taxon>Formicidae</taxon>
        <taxon>Dorylinae</taxon>
        <taxon>Ooceraea</taxon>
    </lineage>
</organism>
<dbReference type="OMA" id="YDTHRHA"/>
<dbReference type="EMBL" id="KK107323">
    <property type="protein sequence ID" value="EZA52575.1"/>
    <property type="molecule type" value="Genomic_DNA"/>
</dbReference>
<feature type="non-terminal residue" evidence="2">
    <location>
        <position position="1"/>
    </location>
</feature>
<keyword evidence="1" id="KW-0472">Membrane</keyword>
<sequence length="149" mass="15707">QTCLNSFSLSPFLTLSPLSPFPPSKSPLPRPPRIIQPACPPACSFASTTTGIYGIPSPALVASVVGCTASRTCCLAPLPPLLPSLYHVSTNPPHPSLPPSPHPPSRRFLFAPLGVSLSFSLSFSLLLLFLSPRVLAPARGPAPRGERTY</sequence>
<keyword evidence="3" id="KW-1185">Reference proteome</keyword>
<accession>A0A026W941</accession>
<protein>
    <submittedName>
        <fullName evidence="2">Uncharacterized protein</fullName>
    </submittedName>
</protein>
<feature type="transmembrane region" description="Helical" evidence="1">
    <location>
        <begin position="108"/>
        <end position="130"/>
    </location>
</feature>